<name>A0A6J4LX05_9BACT</name>
<keyword evidence="2" id="KW-0456">Lyase</keyword>
<dbReference type="PANTHER" id="PTHR30031:SF0">
    <property type="entry name" value="PHOSPHOENOLPYRUVATE CARBOXYKINASE (ATP)"/>
    <property type="match status" value="1"/>
</dbReference>
<dbReference type="GO" id="GO:0005829">
    <property type="term" value="C:cytosol"/>
    <property type="evidence" value="ECO:0007669"/>
    <property type="project" value="TreeGrafter"/>
</dbReference>
<keyword evidence="2" id="KW-0670">Pyruvate</keyword>
<dbReference type="InterPro" id="IPR013035">
    <property type="entry name" value="PEP_carboxykinase_C"/>
</dbReference>
<dbReference type="EMBL" id="CADCTV010000559">
    <property type="protein sequence ID" value="CAA9342191.1"/>
    <property type="molecule type" value="Genomic_DNA"/>
</dbReference>
<dbReference type="GO" id="GO:0006094">
    <property type="term" value="P:gluconeogenesis"/>
    <property type="evidence" value="ECO:0007669"/>
    <property type="project" value="InterPro"/>
</dbReference>
<proteinExistence type="predicted"/>
<accession>A0A6J4LX05</accession>
<dbReference type="InterPro" id="IPR001272">
    <property type="entry name" value="PEP_carboxykinase_ATP"/>
</dbReference>
<dbReference type="EC" id="4.1.1.49" evidence="2"/>
<feature type="non-terminal residue" evidence="2">
    <location>
        <position position="1"/>
    </location>
</feature>
<protein>
    <submittedName>
        <fullName evidence="2">Phosphoenolpyruvate carboxykinase [ATP]</fullName>
        <ecNumber evidence="2">4.1.1.49</ecNumber>
    </submittedName>
</protein>
<dbReference type="Pfam" id="PF01293">
    <property type="entry name" value="PEPCK_ATP"/>
    <property type="match status" value="1"/>
</dbReference>
<dbReference type="PROSITE" id="PS00532">
    <property type="entry name" value="PEPCK_ATP"/>
    <property type="match status" value="1"/>
</dbReference>
<sequence>DPERGLIGDDEHGWSDEGIFNFEGGCYAKAVKLSPEGEPEIYATTRMFGTVLENLVMDEARRVDFDDISITENTRISYPLHYIHNYVPEARGGHPRNIVFLTADAYGVLPPISRLTPEQAMYYFLSGYTAKVAGTERGVKEPQPTFSACFGAAFLSLHPGVYAELLGQKIAEHGARVWLVNTGWTGGPYGEGSRMKLAYTRAMVRAALSGQLDGVATETVPFFGLEVPTDVPGVPAELLNPRGTWASPEAYDARARDLANAFCKNFEQFADRVPEAVRNAGPSSAE</sequence>
<reference evidence="2" key="1">
    <citation type="submission" date="2020-02" db="EMBL/GenBank/DDBJ databases">
        <authorList>
            <person name="Meier V. D."/>
        </authorList>
    </citation>
    <scope>NUCLEOTIDE SEQUENCE</scope>
    <source>
        <strain evidence="2">AVDCRST_MAG89</strain>
    </source>
</reference>
<keyword evidence="2" id="KW-0808">Transferase</keyword>
<dbReference type="SUPFAM" id="SSF53795">
    <property type="entry name" value="PEP carboxykinase-like"/>
    <property type="match status" value="1"/>
</dbReference>
<dbReference type="PANTHER" id="PTHR30031">
    <property type="entry name" value="PHOSPHOENOLPYRUVATE CARBOXYKINASE ATP"/>
    <property type="match status" value="1"/>
</dbReference>
<evidence type="ECO:0000256" key="1">
    <source>
        <dbReference type="ARBA" id="ARBA00022793"/>
    </source>
</evidence>
<keyword evidence="2" id="KW-0418">Kinase</keyword>
<dbReference type="AlphaFoldDB" id="A0A6J4LX05"/>
<dbReference type="GO" id="GO:0005524">
    <property type="term" value="F:ATP binding"/>
    <property type="evidence" value="ECO:0007669"/>
    <property type="project" value="InterPro"/>
</dbReference>
<organism evidence="2">
    <name type="scientific">uncultured Gemmatimonadota bacterium</name>
    <dbReference type="NCBI Taxonomy" id="203437"/>
    <lineage>
        <taxon>Bacteria</taxon>
        <taxon>Pseudomonadati</taxon>
        <taxon>Gemmatimonadota</taxon>
        <taxon>environmental samples</taxon>
    </lineage>
</organism>
<dbReference type="GO" id="GO:0016301">
    <property type="term" value="F:kinase activity"/>
    <property type="evidence" value="ECO:0007669"/>
    <property type="project" value="UniProtKB-KW"/>
</dbReference>
<evidence type="ECO:0000313" key="2">
    <source>
        <dbReference type="EMBL" id="CAA9342191.1"/>
    </source>
</evidence>
<keyword evidence="1" id="KW-0210">Decarboxylase</keyword>
<dbReference type="Gene3D" id="3.90.228.20">
    <property type="match status" value="2"/>
</dbReference>
<dbReference type="InterPro" id="IPR015994">
    <property type="entry name" value="PEPCK_ATP_CS"/>
</dbReference>
<dbReference type="GO" id="GO:0004612">
    <property type="term" value="F:phosphoenolpyruvate carboxykinase (ATP) activity"/>
    <property type="evidence" value="ECO:0007669"/>
    <property type="project" value="UniProtKB-EC"/>
</dbReference>
<gene>
    <name evidence="2" type="ORF">AVDCRST_MAG89-2669</name>
</gene>